<comment type="caution">
    <text evidence="1">The sequence shown here is derived from an EMBL/GenBank/DDBJ whole genome shotgun (WGS) entry which is preliminary data.</text>
</comment>
<accession>A0ABT6MJE6</accession>
<gene>
    <name evidence="1" type="ORF">M2280_005708</name>
</gene>
<evidence type="ECO:0008006" key="3">
    <source>
        <dbReference type="Google" id="ProtNLM"/>
    </source>
</evidence>
<evidence type="ECO:0000313" key="1">
    <source>
        <dbReference type="EMBL" id="MDH6284448.1"/>
    </source>
</evidence>
<name>A0ABT6MJE6_9NOCA</name>
<dbReference type="RefSeq" id="WP_280763667.1">
    <property type="nucleotide sequence ID" value="NZ_JARXVC010000022.1"/>
</dbReference>
<dbReference type="Proteomes" id="UP001160334">
    <property type="component" value="Unassembled WGS sequence"/>
</dbReference>
<proteinExistence type="predicted"/>
<protein>
    <recommendedName>
        <fullName evidence="3">MinD-like ATPase involved in chromosome partitioning or flagellar assembly</fullName>
    </recommendedName>
</protein>
<organism evidence="1 2">
    <name type="scientific">Prescottella agglutinans</name>
    <dbReference type="NCBI Taxonomy" id="1644129"/>
    <lineage>
        <taxon>Bacteria</taxon>
        <taxon>Bacillati</taxon>
        <taxon>Actinomycetota</taxon>
        <taxon>Actinomycetes</taxon>
        <taxon>Mycobacteriales</taxon>
        <taxon>Nocardiaceae</taxon>
        <taxon>Prescottella</taxon>
    </lineage>
</organism>
<keyword evidence="2" id="KW-1185">Reference proteome</keyword>
<sequence>MSNVVSLRRVPNMPEPERVSAVVVAGSGGAATTTTAYGLATALRLGTGKEVSAVDATSDGGNLLSRTGFEIVDQARSIRQFESRMALTSAGVVVVGGSEGQPSDPAIVDELLAARHSARVHDVGTAMRSPRLAPLIRSGAALVMVAPARSEPLSRMRDALSWIMSTYGAQTLGDAIILVSHQLPDAPVDLGPIRDALSPRVAGFVEVPFDPALAQPGVLDHRRLAPATLDAWSGALDVLGGLFARSEPGTNTGSELA</sequence>
<dbReference type="EMBL" id="JARXVC010000022">
    <property type="protein sequence ID" value="MDH6284448.1"/>
    <property type="molecule type" value="Genomic_DNA"/>
</dbReference>
<evidence type="ECO:0000313" key="2">
    <source>
        <dbReference type="Proteomes" id="UP001160334"/>
    </source>
</evidence>
<reference evidence="1 2" key="1">
    <citation type="submission" date="2023-04" db="EMBL/GenBank/DDBJ databases">
        <title>Forest soil microbial communities from Buena Vista Peninsula, Colon Province, Panama.</title>
        <authorList>
            <person name="Bouskill N."/>
        </authorList>
    </citation>
    <scope>NUCLEOTIDE SEQUENCE [LARGE SCALE GENOMIC DNA]</scope>
    <source>
        <strain evidence="1 2">CFH S0262</strain>
    </source>
</reference>